<accession>A0A0H2YPW3</accession>
<dbReference type="HOGENOM" id="CLU_1719171_0_0_9"/>
<feature type="transmembrane region" description="Helical" evidence="1">
    <location>
        <begin position="6"/>
        <end position="25"/>
    </location>
</feature>
<dbReference type="RefSeq" id="WP_003454082.1">
    <property type="nucleotide sequence ID" value="NC_008261.1"/>
</dbReference>
<evidence type="ECO:0000313" key="3">
    <source>
        <dbReference type="Proteomes" id="UP000001823"/>
    </source>
</evidence>
<dbReference type="AlphaFoldDB" id="A0A0H2YPW3"/>
<organism evidence="2 3">
    <name type="scientific">Clostridium perfringens (strain ATCC 13124 / DSM 756 / JCM 1290 / NCIMB 6125 / NCTC 8237 / Type A)</name>
    <dbReference type="NCBI Taxonomy" id="195103"/>
    <lineage>
        <taxon>Bacteria</taxon>
        <taxon>Bacillati</taxon>
        <taxon>Bacillota</taxon>
        <taxon>Clostridia</taxon>
        <taxon>Eubacteriales</taxon>
        <taxon>Clostridiaceae</taxon>
        <taxon>Clostridium</taxon>
    </lineage>
</organism>
<dbReference type="PaxDb" id="195103-CPF_0856"/>
<dbReference type="Proteomes" id="UP000001823">
    <property type="component" value="Chromosome"/>
</dbReference>
<dbReference type="EMBL" id="CP000246">
    <property type="protein sequence ID" value="ABG82969.1"/>
    <property type="molecule type" value="Genomic_DNA"/>
</dbReference>
<reference evidence="2 3" key="1">
    <citation type="journal article" date="2006" name="Genome Res.">
        <title>Skewed genomic variability in strains of the toxigenic bacterial pathogen, Clostridium perfringens.</title>
        <authorList>
            <person name="Myers G.S."/>
            <person name="Rasko D.A."/>
            <person name="Cheung J.K."/>
            <person name="Ravel J."/>
            <person name="Seshadri R."/>
            <person name="Deboy R.T."/>
            <person name="Ren Q."/>
            <person name="Varga J."/>
            <person name="Awad M.M."/>
            <person name="Brinkac L.M."/>
            <person name="Daugherty S.C."/>
            <person name="Haft D.H."/>
            <person name="Dodson R.J."/>
            <person name="Madupu R."/>
            <person name="Nelson W.C."/>
            <person name="Rosovitz M.J."/>
            <person name="Sullivan S.A."/>
            <person name="Khouri H."/>
            <person name="Dimitrov G.I."/>
            <person name="Watkins K.L."/>
            <person name="Mulligan S."/>
            <person name="Benton J."/>
            <person name="Radune D."/>
            <person name="Fisher D.J."/>
            <person name="Atkins H.S."/>
            <person name="Hiscox T."/>
            <person name="Jost B.H."/>
            <person name="Billington S.J."/>
            <person name="Songer J.G."/>
            <person name="McClane B.A."/>
            <person name="Titball R.W."/>
            <person name="Rood J.I."/>
            <person name="Melville S.B."/>
            <person name="Paulsen I.T."/>
        </authorList>
    </citation>
    <scope>NUCLEOTIDE SEQUENCE [LARGE SCALE GENOMIC DNA]</scope>
    <source>
        <strain evidence="3">ATCC 13124 / DSM 756 / JCM 1290 / NCIMB 6125 / NCTC 8237 / S 107 / Type A</strain>
    </source>
</reference>
<dbReference type="STRING" id="195103.CPF_0856"/>
<sequence>MKKKVAISITTLVIIFLISIVYLGLYHNDYVGENKSLNKEVISIIEGEEDKKLDLISLNKNIAFEWDEVYLIAPYQDVSDFFKEMNAYAPEKTYTSEINDVYMLAFTKYSDKLGKNKLIEYTYIPGTYIDSEKLKDMEVINGNYYYANDNLV</sequence>
<proteinExistence type="predicted"/>
<keyword evidence="1" id="KW-1133">Transmembrane helix</keyword>
<evidence type="ECO:0000313" key="2">
    <source>
        <dbReference type="EMBL" id="ABG82969.1"/>
    </source>
</evidence>
<dbReference type="KEGG" id="cpf:CPF_0856"/>
<protein>
    <submittedName>
        <fullName evidence="2">Uncharacterized protein</fullName>
    </submittedName>
</protein>
<keyword evidence="1" id="KW-0472">Membrane</keyword>
<gene>
    <name evidence="2" type="ordered locus">CPF_0856</name>
</gene>
<name>A0A0H2YPW3_CLOP1</name>
<evidence type="ECO:0000256" key="1">
    <source>
        <dbReference type="SAM" id="Phobius"/>
    </source>
</evidence>
<keyword evidence="1" id="KW-0812">Transmembrane</keyword>
<keyword evidence="3" id="KW-1185">Reference proteome</keyword>